<dbReference type="Gene3D" id="2.10.50.10">
    <property type="entry name" value="Tumor Necrosis Factor Receptor, subunit A, domain 2"/>
    <property type="match status" value="1"/>
</dbReference>
<dbReference type="Ensembl" id="ENSCWAT00000015877.1">
    <property type="protein sequence ID" value="ENSCWAP00000014628.1"/>
    <property type="gene ID" value="ENSCWAG00000011339.1"/>
</dbReference>
<dbReference type="PANTHER" id="PTHR47388">
    <property type="entry name" value="TUMOR NECROSIS FACTOR RECEPTOR SUPERFAMILY MEMBER 18"/>
    <property type="match status" value="1"/>
</dbReference>
<keyword evidence="4" id="KW-1185">Reference proteome</keyword>
<keyword evidence="1" id="KW-0472">Membrane</keyword>
<organism evidence="3 4">
    <name type="scientific">Catagonus wagneri</name>
    <name type="common">Chacoan peccary</name>
    <dbReference type="NCBI Taxonomy" id="51154"/>
    <lineage>
        <taxon>Eukaryota</taxon>
        <taxon>Metazoa</taxon>
        <taxon>Chordata</taxon>
        <taxon>Craniata</taxon>
        <taxon>Vertebrata</taxon>
        <taxon>Euteleostomi</taxon>
        <taxon>Mammalia</taxon>
        <taxon>Eutheria</taxon>
        <taxon>Laurasiatheria</taxon>
        <taxon>Artiodactyla</taxon>
        <taxon>Suina</taxon>
        <taxon>Tayassuidae</taxon>
        <taxon>Catagonus</taxon>
    </lineage>
</organism>
<dbReference type="GeneTree" id="ENSGT00730000111424"/>
<reference evidence="3" key="1">
    <citation type="submission" date="2025-08" db="UniProtKB">
        <authorList>
            <consortium name="Ensembl"/>
        </authorList>
    </citation>
    <scope>IDENTIFICATION</scope>
</reference>
<proteinExistence type="predicted"/>
<name>A0A8C3WII4_9CETA</name>
<dbReference type="CDD" id="cd13417">
    <property type="entry name" value="TNFRSF18"/>
    <property type="match status" value="1"/>
</dbReference>
<evidence type="ECO:0000313" key="4">
    <source>
        <dbReference type="Proteomes" id="UP000694540"/>
    </source>
</evidence>
<keyword evidence="1" id="KW-1133">Transmembrane helix</keyword>
<dbReference type="SMART" id="SM00208">
    <property type="entry name" value="TNFR"/>
    <property type="match status" value="1"/>
</dbReference>
<keyword evidence="1" id="KW-0812">Transmembrane</keyword>
<accession>A0A8C3WII4</accession>
<dbReference type="Proteomes" id="UP000694540">
    <property type="component" value="Unplaced"/>
</dbReference>
<dbReference type="GO" id="GO:0043066">
    <property type="term" value="P:negative regulation of apoptotic process"/>
    <property type="evidence" value="ECO:0007669"/>
    <property type="project" value="InterPro"/>
</dbReference>
<evidence type="ECO:0000259" key="2">
    <source>
        <dbReference type="SMART" id="SM00208"/>
    </source>
</evidence>
<feature type="domain" description="TNFR-Cys" evidence="2">
    <location>
        <begin position="43"/>
        <end position="81"/>
    </location>
</feature>
<dbReference type="InterPro" id="IPR034018">
    <property type="entry name" value="TNFRSF18_N"/>
</dbReference>
<sequence>ECIQPEFHCGDPQCKSCKRHPCPPGQGAEPEGNFNFGFKCVDCAAGTFSGDRGGHCRPWADCSQFGFLTAFPGNKTHNAVCSPGPPPAKPHSPRTVLVLAVATCILLLTVTQLSLHIWQLMRQRAWPAESQLLLEAPRPAPEDACSFQFPEEERGERLSENKARLEDLWV</sequence>
<dbReference type="PRINTS" id="PR01968">
    <property type="entry name" value="TNFACTORR18"/>
</dbReference>
<dbReference type="InterPro" id="IPR022318">
    <property type="entry name" value="TNFR_18"/>
</dbReference>
<protein>
    <recommendedName>
        <fullName evidence="2">TNFR-Cys domain-containing protein</fullName>
    </recommendedName>
</protein>
<reference evidence="3" key="2">
    <citation type="submission" date="2025-09" db="UniProtKB">
        <authorList>
            <consortium name="Ensembl"/>
        </authorList>
    </citation>
    <scope>IDENTIFICATION</scope>
</reference>
<dbReference type="GO" id="GO:0005031">
    <property type="term" value="F:tumor necrosis factor receptor activity"/>
    <property type="evidence" value="ECO:0007669"/>
    <property type="project" value="InterPro"/>
</dbReference>
<dbReference type="InterPro" id="IPR001368">
    <property type="entry name" value="TNFR/NGFR_Cys_rich_reg"/>
</dbReference>
<dbReference type="GO" id="GO:0045785">
    <property type="term" value="P:positive regulation of cell adhesion"/>
    <property type="evidence" value="ECO:0007669"/>
    <property type="project" value="TreeGrafter"/>
</dbReference>
<dbReference type="InterPro" id="IPR053107">
    <property type="entry name" value="TNFRSF18"/>
</dbReference>
<evidence type="ECO:0000313" key="3">
    <source>
        <dbReference type="Ensembl" id="ENSCWAP00000014628.1"/>
    </source>
</evidence>
<dbReference type="AlphaFoldDB" id="A0A8C3WII4"/>
<dbReference type="PANTHER" id="PTHR47388:SF1">
    <property type="entry name" value="TUMOR NECROSIS FACTOR RECEPTOR SUPERFAMILY MEMBER 18"/>
    <property type="match status" value="1"/>
</dbReference>
<evidence type="ECO:0000256" key="1">
    <source>
        <dbReference type="SAM" id="Phobius"/>
    </source>
</evidence>
<dbReference type="GO" id="GO:0009897">
    <property type="term" value="C:external side of plasma membrane"/>
    <property type="evidence" value="ECO:0007669"/>
    <property type="project" value="TreeGrafter"/>
</dbReference>
<feature type="transmembrane region" description="Helical" evidence="1">
    <location>
        <begin position="96"/>
        <end position="118"/>
    </location>
</feature>